<reference evidence="1" key="1">
    <citation type="submission" date="2021-12" db="EMBL/GenBank/DDBJ databases">
        <authorList>
            <person name="King R."/>
        </authorList>
    </citation>
    <scope>NUCLEOTIDE SEQUENCE</scope>
</reference>
<evidence type="ECO:0000313" key="1">
    <source>
        <dbReference type="EMBL" id="CAD0205269.1"/>
    </source>
</evidence>
<dbReference type="Proteomes" id="UP001154114">
    <property type="component" value="Chromosome 23"/>
</dbReference>
<protein>
    <submittedName>
        <fullName evidence="1">Uncharacterized protein</fullName>
    </submittedName>
</protein>
<accession>A0A9N8L5B7</accession>
<organism evidence="1 2">
    <name type="scientific">Chrysodeixis includens</name>
    <name type="common">Soybean looper</name>
    <name type="synonym">Pseudoplusia includens</name>
    <dbReference type="NCBI Taxonomy" id="689277"/>
    <lineage>
        <taxon>Eukaryota</taxon>
        <taxon>Metazoa</taxon>
        <taxon>Ecdysozoa</taxon>
        <taxon>Arthropoda</taxon>
        <taxon>Hexapoda</taxon>
        <taxon>Insecta</taxon>
        <taxon>Pterygota</taxon>
        <taxon>Neoptera</taxon>
        <taxon>Endopterygota</taxon>
        <taxon>Lepidoptera</taxon>
        <taxon>Glossata</taxon>
        <taxon>Ditrysia</taxon>
        <taxon>Noctuoidea</taxon>
        <taxon>Noctuidae</taxon>
        <taxon>Plusiinae</taxon>
        <taxon>Chrysodeixis</taxon>
    </lineage>
</organism>
<keyword evidence="2" id="KW-1185">Reference proteome</keyword>
<name>A0A9N8L5B7_CHRIL</name>
<gene>
    <name evidence="1" type="ORF">CINC_LOCUS7573</name>
</gene>
<evidence type="ECO:0000313" key="2">
    <source>
        <dbReference type="Proteomes" id="UP001154114"/>
    </source>
</evidence>
<dbReference type="EMBL" id="LR824026">
    <property type="protein sequence ID" value="CAD0205269.1"/>
    <property type="molecule type" value="Genomic_DNA"/>
</dbReference>
<sequence>MVTSTSTPGSMLMEVICFTISEGECRSITRLWMRIWNLSQVLEPSPQGVLRVVMRRILVGMRTGPLTRSFCFLAPLMRSAHTFSRERTLREVRVILMRWMGEISAWGFSMSLPDTTAAAILLRYSGRDKQFRNKIAQR</sequence>
<dbReference type="AlphaFoldDB" id="A0A9N8L5B7"/>
<proteinExistence type="predicted"/>
<dbReference type="OrthoDB" id="203774at2759"/>